<accession>F8GV37</accession>
<dbReference type="InterPro" id="IPR037050">
    <property type="entry name" value="DUF1254_sf"/>
</dbReference>
<organism evidence="3 4">
    <name type="scientific">Cupriavidus necator (strain ATCC 43291 / DSM 13513 / CCUG 52238 / LMG 8453 / N-1)</name>
    <name type="common">Ralstonia eutropha</name>
    <dbReference type="NCBI Taxonomy" id="1042878"/>
    <lineage>
        <taxon>Bacteria</taxon>
        <taxon>Pseudomonadati</taxon>
        <taxon>Pseudomonadota</taxon>
        <taxon>Betaproteobacteria</taxon>
        <taxon>Burkholderiales</taxon>
        <taxon>Burkholderiaceae</taxon>
        <taxon>Cupriavidus</taxon>
    </lineage>
</organism>
<protein>
    <recommendedName>
        <fullName evidence="2">DUF1254 domain-containing protein</fullName>
    </recommendedName>
</protein>
<dbReference type="InterPro" id="IPR010679">
    <property type="entry name" value="DUF1254"/>
</dbReference>
<dbReference type="EMBL" id="CP002879">
    <property type="protein sequence ID" value="AEI81464.1"/>
    <property type="molecule type" value="Genomic_DNA"/>
</dbReference>
<evidence type="ECO:0000313" key="3">
    <source>
        <dbReference type="EMBL" id="AEI81464.1"/>
    </source>
</evidence>
<dbReference type="KEGG" id="cnc:CNE_BB1p00310"/>
<sequence length="61" mass="6469">MYFHPFFNTMDVGPIVLEIPPATGGSITGSVDDAWQPAIVDVGPTDMDKGKGGKYTPTATR</sequence>
<dbReference type="Proteomes" id="UP000006798">
    <property type="component" value="Plasmid pBB1"/>
</dbReference>
<dbReference type="SUPFAM" id="SSF160935">
    <property type="entry name" value="VPA0735-like"/>
    <property type="match status" value="1"/>
</dbReference>
<evidence type="ECO:0000256" key="1">
    <source>
        <dbReference type="SAM" id="MobiDB-lite"/>
    </source>
</evidence>
<dbReference type="Pfam" id="PF06863">
    <property type="entry name" value="DUF1254"/>
    <property type="match status" value="1"/>
</dbReference>
<feature type="domain" description="DUF1254" evidence="2">
    <location>
        <begin position="2"/>
        <end position="56"/>
    </location>
</feature>
<keyword evidence="3" id="KW-0614">Plasmid</keyword>
<proteinExistence type="predicted"/>
<evidence type="ECO:0000313" key="4">
    <source>
        <dbReference type="Proteomes" id="UP000006798"/>
    </source>
</evidence>
<reference evidence="3 4" key="1">
    <citation type="journal article" date="2011" name="J. Bacteriol.">
        <title>Complete genome sequence of the type strain Cupriavidus necator N-1.</title>
        <authorList>
            <person name="Poehlein A."/>
            <person name="Kusian B."/>
            <person name="Friedrich B."/>
            <person name="Daniel R."/>
            <person name="Bowien B."/>
        </authorList>
    </citation>
    <scope>NUCLEOTIDE SEQUENCE [LARGE SCALE GENOMIC DNA]</scope>
    <source>
        <strain evidence="4">ATCC 43291 / DSM 13513 / CCUG 52238 / LMG 8453 / N-1</strain>
        <plasmid evidence="3 4">pBB1</plasmid>
    </source>
</reference>
<dbReference type="AlphaFoldDB" id="F8GV37"/>
<dbReference type="HOGENOM" id="CLU_2914768_0_0_4"/>
<feature type="region of interest" description="Disordered" evidence="1">
    <location>
        <begin position="40"/>
        <end position="61"/>
    </location>
</feature>
<dbReference type="Gene3D" id="2.60.40.1610">
    <property type="entry name" value="Domain of unknown function DUF1254"/>
    <property type="match status" value="1"/>
</dbReference>
<evidence type="ECO:0000259" key="2">
    <source>
        <dbReference type="Pfam" id="PF06863"/>
    </source>
</evidence>
<gene>
    <name evidence="3" type="ordered locus">CNE_BB1p00310</name>
</gene>
<geneLocation type="plasmid" evidence="3 4">
    <name>pBB1</name>
</geneLocation>
<name>F8GV37_CUPNN</name>